<feature type="signal peptide" evidence="2">
    <location>
        <begin position="1"/>
        <end position="46"/>
    </location>
</feature>
<dbReference type="SUPFAM" id="SSF51126">
    <property type="entry name" value="Pectin lyase-like"/>
    <property type="match status" value="2"/>
</dbReference>
<dbReference type="NCBIfam" id="TIGR04183">
    <property type="entry name" value="Por_Secre_tail"/>
    <property type="match status" value="1"/>
</dbReference>
<dbReference type="Gene3D" id="2.60.40.10">
    <property type="entry name" value="Immunoglobulins"/>
    <property type="match status" value="1"/>
</dbReference>
<name>A0ABP8LWB6_9BACT</name>
<evidence type="ECO:0000256" key="1">
    <source>
        <dbReference type="SAM" id="MobiDB-lite"/>
    </source>
</evidence>
<evidence type="ECO:0000313" key="5">
    <source>
        <dbReference type="Proteomes" id="UP001501508"/>
    </source>
</evidence>
<keyword evidence="2" id="KW-0732">Signal</keyword>
<feature type="chain" id="PRO_5047203828" description="Secretion system C-terminal sorting domain-containing protein" evidence="2">
    <location>
        <begin position="47"/>
        <end position="845"/>
    </location>
</feature>
<organism evidence="4 5">
    <name type="scientific">Ravibacter arvi</name>
    <dbReference type="NCBI Taxonomy" id="2051041"/>
    <lineage>
        <taxon>Bacteria</taxon>
        <taxon>Pseudomonadati</taxon>
        <taxon>Bacteroidota</taxon>
        <taxon>Cytophagia</taxon>
        <taxon>Cytophagales</taxon>
        <taxon>Spirosomataceae</taxon>
        <taxon>Ravibacter</taxon>
    </lineage>
</organism>
<dbReference type="EMBL" id="BAABEY010000020">
    <property type="protein sequence ID" value="GAA4438628.1"/>
    <property type="molecule type" value="Genomic_DNA"/>
</dbReference>
<feature type="region of interest" description="Disordered" evidence="1">
    <location>
        <begin position="1"/>
        <end position="20"/>
    </location>
</feature>
<evidence type="ECO:0000259" key="3">
    <source>
        <dbReference type="Pfam" id="PF18962"/>
    </source>
</evidence>
<evidence type="ECO:0000313" key="4">
    <source>
        <dbReference type="EMBL" id="GAA4438628.1"/>
    </source>
</evidence>
<evidence type="ECO:0000256" key="2">
    <source>
        <dbReference type="SAM" id="SignalP"/>
    </source>
</evidence>
<dbReference type="Proteomes" id="UP001501508">
    <property type="component" value="Unassembled WGS sequence"/>
</dbReference>
<dbReference type="InterPro" id="IPR026444">
    <property type="entry name" value="Secre_tail"/>
</dbReference>
<dbReference type="InterPro" id="IPR012334">
    <property type="entry name" value="Pectin_lyas_fold"/>
</dbReference>
<comment type="caution">
    <text evidence="4">The sequence shown here is derived from an EMBL/GenBank/DDBJ whole genome shotgun (WGS) entry which is preliminary data.</text>
</comment>
<feature type="domain" description="Secretion system C-terminal sorting" evidence="3">
    <location>
        <begin position="773"/>
        <end position="831"/>
    </location>
</feature>
<dbReference type="PANTHER" id="PTHR11319">
    <property type="entry name" value="G PROTEIN-COUPLED RECEPTOR-RELATED"/>
    <property type="match status" value="1"/>
</dbReference>
<dbReference type="RefSeq" id="WP_345028389.1">
    <property type="nucleotide sequence ID" value="NZ_BAABEY010000020.1"/>
</dbReference>
<gene>
    <name evidence="4" type="ORF">GCM10023091_19450</name>
</gene>
<dbReference type="Gene3D" id="2.160.20.10">
    <property type="entry name" value="Single-stranded right-handed beta-helix, Pectin lyase-like"/>
    <property type="match status" value="1"/>
</dbReference>
<dbReference type="InterPro" id="IPR013783">
    <property type="entry name" value="Ig-like_fold"/>
</dbReference>
<sequence>MKIKGPHHPHLNRHTSVNPIKSTPLTSLKRLLFAISVLLTAPEAQAQMPDASGVLHVRKGAAGNGSSWSNALGELADALRFAKHNNALPGPLAVTQIWVMAGTYKPLYSPADNNFGNPGGRDNAFLLVPDVKIYGGFPATGNPGMNDRDPAANVSILSGDFNDDDQVTGSGDNLAIAGNAENAFHVLLAVGNTGSAELDGFTVKGGYGDDVNNLMVNGENVAKNRGGGMHCVDASPILTHLIFEHNAATLNGGAMYNYASSPAVSNTSFIRNKANNNGGAMFNLSGSSPGITNSTFSYNRAVYDGAALFTSVSSPVIGNSHFIFNSAGSGGAALYNNNASPAVSNTVFSGNTANNGGAVYNNNNSAPSFRNSTFTGNKANNTGAVMHNTLSSPSIINSLIADNTANSGAGTAIYHASGDDALVLNSTLYGNKNNMPGLITPSGLYILGGSINVYNSILWRNSSGIQYAGPGRVNPEYSLIETNSTTTNGNIDARGITTAQIFADAPAGDFTLKTGSPAIGKGSNALYGNTLATDADLGGDPRLMYAVIDVGPYEDRPFPAPVADVSDGNQAGENVTVNILGNDKLADGSPATTTNSTVALTTVGLPEGSTLAGNTVTVPDQGTWTYSPGTGNLTFSAEAGFTSDPTPLTYTLTDHVTGRSKDAAVNVVYNPMPVKLVRFTARPSEGVILLDWVTSEEVNFERFEILRSKNGRNFKDIGAVTGTGTASTYGFTDTGAENGNNYYRLRMTDRDGSYEYSGIVRGVVSGKKPAITVYPNPAADFVTVTGLKGNELISVINTLGIELIKVKANSQQYQVHLGGLPAGVYTICILHPSGASADTRNVVKE</sequence>
<feature type="compositionally biased region" description="Basic residues" evidence="1">
    <location>
        <begin position="1"/>
        <end position="13"/>
    </location>
</feature>
<keyword evidence="5" id="KW-1185">Reference proteome</keyword>
<proteinExistence type="predicted"/>
<dbReference type="Pfam" id="PF18962">
    <property type="entry name" value="Por_Secre_tail"/>
    <property type="match status" value="1"/>
</dbReference>
<dbReference type="PANTHER" id="PTHR11319:SF35">
    <property type="entry name" value="OUTER MEMBRANE PROTEIN PMPC-RELATED"/>
    <property type="match status" value="1"/>
</dbReference>
<reference evidence="5" key="1">
    <citation type="journal article" date="2019" name="Int. J. Syst. Evol. Microbiol.">
        <title>The Global Catalogue of Microorganisms (GCM) 10K type strain sequencing project: providing services to taxonomists for standard genome sequencing and annotation.</title>
        <authorList>
            <consortium name="The Broad Institute Genomics Platform"/>
            <consortium name="The Broad Institute Genome Sequencing Center for Infectious Disease"/>
            <person name="Wu L."/>
            <person name="Ma J."/>
        </authorList>
    </citation>
    <scope>NUCLEOTIDE SEQUENCE [LARGE SCALE GENOMIC DNA]</scope>
    <source>
        <strain evidence="5">JCM 31920</strain>
    </source>
</reference>
<dbReference type="InterPro" id="IPR011050">
    <property type="entry name" value="Pectin_lyase_fold/virulence"/>
</dbReference>
<accession>A0ABP8LWB6</accession>
<protein>
    <recommendedName>
        <fullName evidence="3">Secretion system C-terminal sorting domain-containing protein</fullName>
    </recommendedName>
</protein>